<dbReference type="Pfam" id="PF20996">
    <property type="entry name" value="DUF5581_N"/>
    <property type="match status" value="1"/>
</dbReference>
<dbReference type="Proteomes" id="UP000504632">
    <property type="component" value="Chromosome 6"/>
</dbReference>
<sequence>MATPDPEESEQPYPMRSRFEGQSGDSNNRNSSNIVTWSANFNIKDHVVHFLTSVFPASVLKSYKAKLEGLKKCSFYIEVIREDLSHHDQSHLSNSTLLHLIDPWRFQRMKKVGNSQVKIQLSLLEDLYEEMCRGRQELEVLFEQCNMVSYINQEALLLEKIGVLMQLVANFDKVMVPGGLHIKHRLISDLGNSKAPQIRLAFIIKMHVVFDRSQSVAFPDSVILHWCIAGQEQHEPGEQFEVSYKLLQPENSYEGSQMGTLMCATYCMQINNLMPDKCYEFTVKRVDSCSLVYGAWNDSISLRTASGTAGQSIDSCETKEALFPW</sequence>
<name>A0A6J2VSD3_CHACN</name>
<evidence type="ECO:0000259" key="2">
    <source>
        <dbReference type="PROSITE" id="PS50853"/>
    </source>
</evidence>
<dbReference type="OrthoDB" id="8699528at2759"/>
<dbReference type="GeneID" id="115815279"/>
<dbReference type="InterPro" id="IPR048317">
    <property type="entry name" value="DUF5581_C"/>
</dbReference>
<dbReference type="SUPFAM" id="SSF49265">
    <property type="entry name" value="Fibronectin type III"/>
    <property type="match status" value="1"/>
</dbReference>
<dbReference type="Pfam" id="PF17744">
    <property type="entry name" value="DUF5581"/>
    <property type="match status" value="1"/>
</dbReference>
<dbReference type="AlphaFoldDB" id="A0A6J2VSD3"/>
<organism evidence="3 4">
    <name type="scientific">Chanos chanos</name>
    <name type="common">Milkfish</name>
    <name type="synonym">Mugil chanos</name>
    <dbReference type="NCBI Taxonomy" id="29144"/>
    <lineage>
        <taxon>Eukaryota</taxon>
        <taxon>Metazoa</taxon>
        <taxon>Chordata</taxon>
        <taxon>Craniata</taxon>
        <taxon>Vertebrata</taxon>
        <taxon>Euteleostomi</taxon>
        <taxon>Actinopterygii</taxon>
        <taxon>Neopterygii</taxon>
        <taxon>Teleostei</taxon>
        <taxon>Ostariophysi</taxon>
        <taxon>Gonorynchiformes</taxon>
        <taxon>Chanidae</taxon>
        <taxon>Chanos</taxon>
    </lineage>
</organism>
<evidence type="ECO:0000313" key="4">
    <source>
        <dbReference type="RefSeq" id="XP_030634096.1"/>
    </source>
</evidence>
<dbReference type="CDD" id="cd00063">
    <property type="entry name" value="FN3"/>
    <property type="match status" value="1"/>
</dbReference>
<accession>A0A6J2VSD3</accession>
<dbReference type="InterPro" id="IPR036116">
    <property type="entry name" value="FN3_sf"/>
</dbReference>
<proteinExistence type="predicted"/>
<protein>
    <submittedName>
        <fullName evidence="4">Fibronectin type III domain-containing protein 11-like</fullName>
    </submittedName>
</protein>
<gene>
    <name evidence="4" type="primary">LOC115815279</name>
</gene>
<reference evidence="4" key="1">
    <citation type="submission" date="2025-08" db="UniProtKB">
        <authorList>
            <consortium name="RefSeq"/>
        </authorList>
    </citation>
    <scope>IDENTIFICATION</scope>
</reference>
<dbReference type="InterPro" id="IPR049231">
    <property type="entry name" value="DUF5581_N"/>
</dbReference>
<dbReference type="PROSITE" id="PS50853">
    <property type="entry name" value="FN3"/>
    <property type="match status" value="1"/>
</dbReference>
<evidence type="ECO:0000256" key="1">
    <source>
        <dbReference type="SAM" id="MobiDB-lite"/>
    </source>
</evidence>
<feature type="domain" description="Fibronectin type-III" evidence="2">
    <location>
        <begin position="208"/>
        <end position="307"/>
    </location>
</feature>
<feature type="region of interest" description="Disordered" evidence="1">
    <location>
        <begin position="1"/>
        <end position="31"/>
    </location>
</feature>
<evidence type="ECO:0000313" key="3">
    <source>
        <dbReference type="Proteomes" id="UP000504632"/>
    </source>
</evidence>
<dbReference type="InterPro" id="IPR003961">
    <property type="entry name" value="FN3_dom"/>
</dbReference>
<feature type="compositionally biased region" description="Acidic residues" evidence="1">
    <location>
        <begin position="1"/>
        <end position="10"/>
    </location>
</feature>
<dbReference type="InParanoid" id="A0A6J2VSD3"/>
<dbReference type="PANTHER" id="PTHR14537">
    <property type="entry name" value="FIBRONECTIN TYPE III DOMAIN-CONTAINING PROTEIN 11"/>
    <property type="match status" value="1"/>
</dbReference>
<dbReference type="InterPro" id="IPR039581">
    <property type="entry name" value="FNDC11"/>
</dbReference>
<dbReference type="RefSeq" id="XP_030634096.1">
    <property type="nucleotide sequence ID" value="XM_030778236.1"/>
</dbReference>
<keyword evidence="3" id="KW-1185">Reference proteome</keyword>